<dbReference type="Proteomes" id="UP000789860">
    <property type="component" value="Unassembled WGS sequence"/>
</dbReference>
<sequence length="147" mass="16793">MPHIEIIPELYHENLWKYKAEGNENIVLTFIGKDEKFFGTVLRLRKESISNEDVSIDHVNSFESQAYIKLYTSSVVGSLLGDDYIGKSILLEVPKTFLKALSKAILPMRPNNRRDKDIDFNQLYGILTSDHTTFASDTKPTLSLELK</sequence>
<evidence type="ECO:0000313" key="2">
    <source>
        <dbReference type="Proteomes" id="UP000789860"/>
    </source>
</evidence>
<dbReference type="EMBL" id="CAJVPM010024827">
    <property type="protein sequence ID" value="CAG8655331.1"/>
    <property type="molecule type" value="Genomic_DNA"/>
</dbReference>
<organism evidence="1 2">
    <name type="scientific">Scutellospora calospora</name>
    <dbReference type="NCBI Taxonomy" id="85575"/>
    <lineage>
        <taxon>Eukaryota</taxon>
        <taxon>Fungi</taxon>
        <taxon>Fungi incertae sedis</taxon>
        <taxon>Mucoromycota</taxon>
        <taxon>Glomeromycotina</taxon>
        <taxon>Glomeromycetes</taxon>
        <taxon>Diversisporales</taxon>
        <taxon>Gigasporaceae</taxon>
        <taxon>Scutellospora</taxon>
    </lineage>
</organism>
<gene>
    <name evidence="1" type="ORF">SCALOS_LOCUS8818</name>
</gene>
<proteinExistence type="predicted"/>
<feature type="non-terminal residue" evidence="1">
    <location>
        <position position="147"/>
    </location>
</feature>
<name>A0ACA9NH50_9GLOM</name>
<comment type="caution">
    <text evidence="1">The sequence shown here is derived from an EMBL/GenBank/DDBJ whole genome shotgun (WGS) entry which is preliminary data.</text>
</comment>
<evidence type="ECO:0000313" key="1">
    <source>
        <dbReference type="EMBL" id="CAG8655331.1"/>
    </source>
</evidence>
<reference evidence="1" key="1">
    <citation type="submission" date="2021-06" db="EMBL/GenBank/DDBJ databases">
        <authorList>
            <person name="Kallberg Y."/>
            <person name="Tangrot J."/>
            <person name="Rosling A."/>
        </authorList>
    </citation>
    <scope>NUCLEOTIDE SEQUENCE</scope>
    <source>
        <strain evidence="1">AU212A</strain>
    </source>
</reference>
<protein>
    <submittedName>
        <fullName evidence="1">9389_t:CDS:1</fullName>
    </submittedName>
</protein>
<keyword evidence="2" id="KW-1185">Reference proteome</keyword>
<accession>A0ACA9NH50</accession>